<protein>
    <submittedName>
        <fullName evidence="2">Uncharacterized protein</fullName>
    </submittedName>
</protein>
<dbReference type="Proteomes" id="UP000053328">
    <property type="component" value="Unassembled WGS sequence"/>
</dbReference>
<dbReference type="STRING" id="91928.A0A0D2AZ40"/>
<feature type="region of interest" description="Disordered" evidence="1">
    <location>
        <begin position="745"/>
        <end position="792"/>
    </location>
</feature>
<evidence type="ECO:0000313" key="3">
    <source>
        <dbReference type="Proteomes" id="UP000053328"/>
    </source>
</evidence>
<feature type="region of interest" description="Disordered" evidence="1">
    <location>
        <begin position="978"/>
        <end position="1027"/>
    </location>
</feature>
<feature type="region of interest" description="Disordered" evidence="1">
    <location>
        <begin position="1"/>
        <end position="39"/>
    </location>
</feature>
<proteinExistence type="predicted"/>
<feature type="region of interest" description="Disordered" evidence="1">
    <location>
        <begin position="902"/>
        <end position="938"/>
    </location>
</feature>
<keyword evidence="3" id="KW-1185">Reference proteome</keyword>
<dbReference type="VEuPathDB" id="FungiDB:PV08_09012"/>
<feature type="compositionally biased region" description="Basic and acidic residues" evidence="1">
    <location>
        <begin position="987"/>
        <end position="998"/>
    </location>
</feature>
<dbReference type="GeneID" id="27336095"/>
<dbReference type="OrthoDB" id="4158412at2759"/>
<feature type="compositionally biased region" description="Polar residues" evidence="1">
    <location>
        <begin position="752"/>
        <end position="770"/>
    </location>
</feature>
<sequence length="1027" mass="116784">MGRQKATTDELWARAEANGYKRGAHDETDKVRDAEKYVSKTEKDQDRTLHRWCHKILREDYDRQGLAPPDEATVRACCLAEGVPAPDLVTVKDFLRFYIATSHPQLERSAAKPRPTADVICTVAEWFFAGFARTAGSDTKAEDRSEVYYWIRRSLVLEGIVVNKHRPKHNFTVRDLTRVFVALWTYDDLIFIHERYRVQTTFLIHLYCWTGARIDAFFKGGLRYKDVDLILQRVDGTEDGRDWRLVYKVDQRYVKNNRDPENVTFGAAAKDHRRLFYNDAGLLLQLAIADGALFGYDTLADVRQQVIPAGKDEVILRFKDEALDQPILRKCTRTGGVTTEPMPKTAFLAIFKSTLVNAGYFWSLSIHAIRRMLGKGADRRNTAVERSQHLTQADLRVFGQSYLANCSSVDGQAAFRNEESDERHIEYFQSIEKFHEDGLPTELPAHLEEELKHDGHLCSLEAEVQRLRGSDGDNQAFSTAQRQLTAYSRKLKRDALRLYQETWVQQRRDWKILTRGKETAQDNSKTELAQSIYKLFPERGRLADKMTTTRLLTSDEMWAALDDLHTLCLRSSDVFYLPGSRPSNDACPVENCQCRMHGLPKSQRNQHIQNCVRREMASSLGRLTKDIHYCYWCFDWVVGGKWEPHCRAHLDALTTKRCGSVIHYHTMVFAGYCPFCIGDASLPPHERLKPWSRDHKLWIHVQVEHLDGSQWPLKCLHPLCDNTLHKDPGTFQFHLMDVHNFSRSRPAALTKSRPQSTPADEAGFNNNEQNLGPVCRKRSSKDDYGGLAWQPPASAESMNEALQNHLRRLPKRRRHSSSTTTVCPQVVMLDDDSSCSSNSDSETTSDQSDSSALALLEAGDFYTDLGRGPSPYHYPSKCEQNHSSEAEKVDDDYIEDTLFDQYLRSPSPSPTLPSGDSVSEWSGATLTGNARDSSCESIPPAGLERLSAVSATSLDTAPCATEVGLPAGRTTRIRLRVGPPKITLRVKIPEDHRRTKVAERKRKRREGKKVVSNPKQQNGRGRKKSLR</sequence>
<name>A0A0D2AZ40_9EURO</name>
<evidence type="ECO:0000256" key="1">
    <source>
        <dbReference type="SAM" id="MobiDB-lite"/>
    </source>
</evidence>
<dbReference type="RefSeq" id="XP_016231956.1">
    <property type="nucleotide sequence ID" value="XM_016383333.1"/>
</dbReference>
<accession>A0A0D2AZ40</accession>
<dbReference type="PANTHER" id="PTHR37535:SF3">
    <property type="entry name" value="FLUG DOMAIN-CONTAINING PROTEIN"/>
    <property type="match status" value="1"/>
</dbReference>
<dbReference type="EMBL" id="KN847498">
    <property type="protein sequence ID" value="KIW11740.1"/>
    <property type="molecule type" value="Genomic_DNA"/>
</dbReference>
<feature type="region of interest" description="Disordered" evidence="1">
    <location>
        <begin position="866"/>
        <end position="887"/>
    </location>
</feature>
<feature type="compositionally biased region" description="Polar residues" evidence="1">
    <location>
        <begin position="916"/>
        <end position="936"/>
    </location>
</feature>
<dbReference type="PANTHER" id="PTHR37535">
    <property type="entry name" value="FLUG DOMAIN PROTEIN"/>
    <property type="match status" value="1"/>
</dbReference>
<dbReference type="InterPro" id="IPR021842">
    <property type="entry name" value="DUF3435"/>
</dbReference>
<reference evidence="2 3" key="1">
    <citation type="submission" date="2015-01" db="EMBL/GenBank/DDBJ databases">
        <title>The Genome Sequence of Exophiala spinifera CBS89968.</title>
        <authorList>
            <consortium name="The Broad Institute Genomics Platform"/>
            <person name="Cuomo C."/>
            <person name="de Hoog S."/>
            <person name="Gorbushina A."/>
            <person name="Stielow B."/>
            <person name="Teixiera M."/>
            <person name="Abouelleil A."/>
            <person name="Chapman S.B."/>
            <person name="Priest M."/>
            <person name="Young S.K."/>
            <person name="Wortman J."/>
            <person name="Nusbaum C."/>
            <person name="Birren B."/>
        </authorList>
    </citation>
    <scope>NUCLEOTIDE SEQUENCE [LARGE SCALE GENOMIC DNA]</scope>
    <source>
        <strain evidence="2 3">CBS 89968</strain>
    </source>
</reference>
<feature type="compositionally biased region" description="Basic and acidic residues" evidence="1">
    <location>
        <begin position="23"/>
        <end position="39"/>
    </location>
</feature>
<dbReference type="AlphaFoldDB" id="A0A0D2AZ40"/>
<dbReference type="Pfam" id="PF11917">
    <property type="entry name" value="DUF3435"/>
    <property type="match status" value="1"/>
</dbReference>
<gene>
    <name evidence="2" type="ORF">PV08_09012</name>
</gene>
<feature type="compositionally biased region" description="Basic and acidic residues" evidence="1">
    <location>
        <begin position="1"/>
        <end position="13"/>
    </location>
</feature>
<evidence type="ECO:0000313" key="2">
    <source>
        <dbReference type="EMBL" id="KIW11740.1"/>
    </source>
</evidence>
<organism evidence="2 3">
    <name type="scientific">Exophiala spinifera</name>
    <dbReference type="NCBI Taxonomy" id="91928"/>
    <lineage>
        <taxon>Eukaryota</taxon>
        <taxon>Fungi</taxon>
        <taxon>Dikarya</taxon>
        <taxon>Ascomycota</taxon>
        <taxon>Pezizomycotina</taxon>
        <taxon>Eurotiomycetes</taxon>
        <taxon>Chaetothyriomycetidae</taxon>
        <taxon>Chaetothyriales</taxon>
        <taxon>Herpotrichiellaceae</taxon>
        <taxon>Exophiala</taxon>
    </lineage>
</organism>
<dbReference type="HOGENOM" id="CLU_003121_1_0_1"/>